<protein>
    <recommendedName>
        <fullName evidence="4">threonine-phosphate decarboxylase</fullName>
        <ecNumber evidence="4">4.1.1.81</ecNumber>
    </recommendedName>
    <alternativeName>
        <fullName evidence="8">L-threonine-O-3-phosphate decarboxylase</fullName>
    </alternativeName>
</protein>
<name>A0A3B0VDW6_9ZZZZ</name>
<keyword evidence="5" id="KW-0169">Cobalamin biosynthesis</keyword>
<keyword evidence="7 11" id="KW-0456">Lyase</keyword>
<dbReference type="InterPro" id="IPR015424">
    <property type="entry name" value="PyrdxlP-dep_Trfase"/>
</dbReference>
<evidence type="ECO:0000256" key="7">
    <source>
        <dbReference type="ARBA" id="ARBA00023239"/>
    </source>
</evidence>
<dbReference type="PANTHER" id="PTHR42885:SF1">
    <property type="entry name" value="THREONINE-PHOSPHATE DECARBOXYLASE"/>
    <property type="match status" value="1"/>
</dbReference>
<organism evidence="11">
    <name type="scientific">hydrothermal vent metagenome</name>
    <dbReference type="NCBI Taxonomy" id="652676"/>
    <lineage>
        <taxon>unclassified sequences</taxon>
        <taxon>metagenomes</taxon>
        <taxon>ecological metagenomes</taxon>
    </lineage>
</organism>
<evidence type="ECO:0000256" key="9">
    <source>
        <dbReference type="ARBA" id="ARBA00048531"/>
    </source>
</evidence>
<dbReference type="AlphaFoldDB" id="A0A3B0VDW6"/>
<comment type="cofactor">
    <cofactor evidence="1">
        <name>pyridoxal 5'-phosphate</name>
        <dbReference type="ChEBI" id="CHEBI:597326"/>
    </cofactor>
</comment>
<dbReference type="EC" id="4.1.1.81" evidence="4"/>
<evidence type="ECO:0000256" key="5">
    <source>
        <dbReference type="ARBA" id="ARBA00022573"/>
    </source>
</evidence>
<feature type="domain" description="Aminotransferase class I/classII large" evidence="10">
    <location>
        <begin position="23"/>
        <end position="351"/>
    </location>
</feature>
<evidence type="ECO:0000256" key="1">
    <source>
        <dbReference type="ARBA" id="ARBA00001933"/>
    </source>
</evidence>
<dbReference type="CDD" id="cd00609">
    <property type="entry name" value="AAT_like"/>
    <property type="match status" value="1"/>
</dbReference>
<dbReference type="SUPFAM" id="SSF53383">
    <property type="entry name" value="PLP-dependent transferases"/>
    <property type="match status" value="1"/>
</dbReference>
<dbReference type="PROSITE" id="PS00105">
    <property type="entry name" value="AA_TRANSFER_CLASS_1"/>
    <property type="match status" value="1"/>
</dbReference>
<dbReference type="GO" id="GO:0030170">
    <property type="term" value="F:pyridoxal phosphate binding"/>
    <property type="evidence" value="ECO:0007669"/>
    <property type="project" value="InterPro"/>
</dbReference>
<comment type="function">
    <text evidence="2">Decarboxylates L-threonine-O-3-phosphate to yield (R)-1-amino-2-propanol O-2-phosphate, the precursor for the linkage between the nucleotide loop and the corrin ring in cobalamin.</text>
</comment>
<evidence type="ECO:0000313" key="11">
    <source>
        <dbReference type="EMBL" id="VAW36477.1"/>
    </source>
</evidence>
<sequence>MKDLHGGDIWSVAKAGGLAPEAIIDFSASINPLGISRAALRAVENGKALLTAYPEPYAAELVAELARYHGMPAANMIAANGSNELIYLIVQALRPRRALIVEPAFGEYRRALEAVGCVVDDVVLKPSDDFSFDVEKFHEKIKDNGYDICFITNPTSHIGGLIPRADICKVIEQCRGDGVFLVIDEAFCDFTEGGSCKAEAGAGDGLIVLRSMTKFFAMAGLRLGYAVAPENIIERLASLRPTWSVNLPATLAGIASLRDRSYIEQTRGWFKAERPYMEALLGGIRGVRVFPGDANFFLCGLDVTATGVEAPGSLLLSRGVLIRDMTGVRGLGSGYFRVALKSRADNELLAALLQELTGRASVSSSVV</sequence>
<dbReference type="InterPro" id="IPR005860">
    <property type="entry name" value="CobD"/>
</dbReference>
<dbReference type="EMBL" id="UOEZ01000041">
    <property type="protein sequence ID" value="VAW36477.1"/>
    <property type="molecule type" value="Genomic_DNA"/>
</dbReference>
<dbReference type="GO" id="GO:0009236">
    <property type="term" value="P:cobalamin biosynthetic process"/>
    <property type="evidence" value="ECO:0007669"/>
    <property type="project" value="UniProtKB-UniPathway"/>
</dbReference>
<comment type="catalytic activity">
    <reaction evidence="9">
        <text>O-phospho-L-threonine + H(+) = (R)-1-aminopropan-2-yl phosphate + CO2</text>
        <dbReference type="Rhea" id="RHEA:11492"/>
        <dbReference type="ChEBI" id="CHEBI:15378"/>
        <dbReference type="ChEBI" id="CHEBI:16526"/>
        <dbReference type="ChEBI" id="CHEBI:58563"/>
        <dbReference type="ChEBI" id="CHEBI:58675"/>
        <dbReference type="EC" id="4.1.1.81"/>
    </reaction>
</comment>
<evidence type="ECO:0000256" key="8">
    <source>
        <dbReference type="ARBA" id="ARBA00029996"/>
    </source>
</evidence>
<evidence type="ECO:0000256" key="4">
    <source>
        <dbReference type="ARBA" id="ARBA00012285"/>
    </source>
</evidence>
<dbReference type="InterPro" id="IPR015421">
    <property type="entry name" value="PyrdxlP-dep_Trfase_major"/>
</dbReference>
<dbReference type="Gene3D" id="3.90.1150.10">
    <property type="entry name" value="Aspartate Aminotransferase, domain 1"/>
    <property type="match status" value="1"/>
</dbReference>
<accession>A0A3B0VDW6</accession>
<dbReference type="PANTHER" id="PTHR42885">
    <property type="entry name" value="HISTIDINOL-PHOSPHATE AMINOTRANSFERASE-RELATED"/>
    <property type="match status" value="1"/>
</dbReference>
<dbReference type="UniPathway" id="UPA00148"/>
<dbReference type="NCBIfam" id="TIGR01140">
    <property type="entry name" value="L_thr_O3P_dcar"/>
    <property type="match status" value="1"/>
</dbReference>
<dbReference type="Pfam" id="PF00155">
    <property type="entry name" value="Aminotran_1_2"/>
    <property type="match status" value="1"/>
</dbReference>
<dbReference type="InterPro" id="IPR015422">
    <property type="entry name" value="PyrdxlP-dep_Trfase_small"/>
</dbReference>
<gene>
    <name evidence="11" type="ORF">MNBD_DELTA02-237</name>
</gene>
<reference evidence="11" key="1">
    <citation type="submission" date="2018-06" db="EMBL/GenBank/DDBJ databases">
        <authorList>
            <person name="Zhirakovskaya E."/>
        </authorList>
    </citation>
    <scope>NUCLEOTIDE SEQUENCE</scope>
</reference>
<evidence type="ECO:0000256" key="3">
    <source>
        <dbReference type="ARBA" id="ARBA00004953"/>
    </source>
</evidence>
<dbReference type="GO" id="GO:0048472">
    <property type="term" value="F:threonine-phosphate decarboxylase activity"/>
    <property type="evidence" value="ECO:0007669"/>
    <property type="project" value="UniProtKB-EC"/>
</dbReference>
<dbReference type="Gene3D" id="3.40.640.10">
    <property type="entry name" value="Type I PLP-dependent aspartate aminotransferase-like (Major domain)"/>
    <property type="match status" value="1"/>
</dbReference>
<dbReference type="InterPro" id="IPR004838">
    <property type="entry name" value="NHTrfase_class1_PyrdxlP-BS"/>
</dbReference>
<evidence type="ECO:0000256" key="2">
    <source>
        <dbReference type="ARBA" id="ARBA00003444"/>
    </source>
</evidence>
<evidence type="ECO:0000259" key="10">
    <source>
        <dbReference type="Pfam" id="PF00155"/>
    </source>
</evidence>
<proteinExistence type="predicted"/>
<dbReference type="InterPro" id="IPR004839">
    <property type="entry name" value="Aminotransferase_I/II_large"/>
</dbReference>
<comment type="pathway">
    <text evidence="3">Cofactor biosynthesis; adenosylcobalamin biosynthesis.</text>
</comment>
<keyword evidence="6" id="KW-0663">Pyridoxal phosphate</keyword>
<evidence type="ECO:0000256" key="6">
    <source>
        <dbReference type="ARBA" id="ARBA00022898"/>
    </source>
</evidence>